<comment type="subcellular location">
    <subcellularLocation>
        <location evidence="1">Membrane</location>
        <topology evidence="1">Single-pass membrane protein</topology>
    </subcellularLocation>
</comment>
<dbReference type="InterPro" id="IPR028144">
    <property type="entry name" value="CYSTM_dom"/>
</dbReference>
<feature type="compositionally biased region" description="Basic and acidic residues" evidence="6">
    <location>
        <begin position="30"/>
        <end position="51"/>
    </location>
</feature>
<evidence type="ECO:0000256" key="5">
    <source>
        <dbReference type="ARBA" id="ARBA00023136"/>
    </source>
</evidence>
<evidence type="ECO:0000256" key="3">
    <source>
        <dbReference type="ARBA" id="ARBA00022692"/>
    </source>
</evidence>
<dbReference type="EMBL" id="JBEDUW010000004">
    <property type="protein sequence ID" value="KAK9931459.1"/>
    <property type="molecule type" value="Genomic_DNA"/>
</dbReference>
<gene>
    <name evidence="8" type="ORF">M0R45_018734</name>
</gene>
<evidence type="ECO:0000313" key="8">
    <source>
        <dbReference type="EMBL" id="KAK9931459.1"/>
    </source>
</evidence>
<dbReference type="Proteomes" id="UP001457282">
    <property type="component" value="Unassembled WGS sequence"/>
</dbReference>
<dbReference type="GO" id="GO:0005886">
    <property type="term" value="C:plasma membrane"/>
    <property type="evidence" value="ECO:0007669"/>
    <property type="project" value="InterPro"/>
</dbReference>
<keyword evidence="5" id="KW-0472">Membrane</keyword>
<feature type="region of interest" description="Disordered" evidence="6">
    <location>
        <begin position="1"/>
        <end position="51"/>
    </location>
</feature>
<dbReference type="Pfam" id="PF12734">
    <property type="entry name" value="CYSTM"/>
    <property type="match status" value="1"/>
</dbReference>
<feature type="region of interest" description="Disordered" evidence="6">
    <location>
        <begin position="81"/>
        <end position="107"/>
    </location>
</feature>
<comment type="caution">
    <text evidence="8">The sequence shown here is derived from an EMBL/GenBank/DDBJ whole genome shotgun (WGS) entry which is preliminary data.</text>
</comment>
<keyword evidence="9" id="KW-1185">Reference proteome</keyword>
<protein>
    <recommendedName>
        <fullName evidence="7">Cysteine-rich transmembrane domain-containing protein</fullName>
    </recommendedName>
</protein>
<keyword evidence="4" id="KW-1133">Transmembrane helix</keyword>
<sequence>MSSGTNSTAPASQQGPNYVQAQPPAGYPAMRDDSEEVPRQSHGRTTVETKSKGDGFWKGCCAALCCCSLYTSPATQQRPYIQTPPSAGYPAVRDNSESQGHAKAKSKGDDFSRWCCAALRCCCRICANFEETIEFDMFD</sequence>
<evidence type="ECO:0000313" key="9">
    <source>
        <dbReference type="Proteomes" id="UP001457282"/>
    </source>
</evidence>
<dbReference type="PANTHER" id="PTHR31568:SF122">
    <property type="entry name" value="PROTEIN CYSTEINE-RICH TRANSMEMBRANE MODULE 9"/>
    <property type="match status" value="1"/>
</dbReference>
<proteinExistence type="inferred from homology"/>
<evidence type="ECO:0000256" key="4">
    <source>
        <dbReference type="ARBA" id="ARBA00022989"/>
    </source>
</evidence>
<accession>A0AAW1X4P5</accession>
<name>A0AAW1X4P5_RUBAR</name>
<feature type="domain" description="Cysteine-rich transmembrane" evidence="7">
    <location>
        <begin position="17"/>
        <end position="67"/>
    </location>
</feature>
<dbReference type="AlphaFoldDB" id="A0AAW1X4P5"/>
<reference evidence="8 9" key="1">
    <citation type="journal article" date="2023" name="G3 (Bethesda)">
        <title>A chromosome-length genome assembly and annotation of blackberry (Rubus argutus, cv. 'Hillquist').</title>
        <authorList>
            <person name="Bruna T."/>
            <person name="Aryal R."/>
            <person name="Dudchenko O."/>
            <person name="Sargent D.J."/>
            <person name="Mead D."/>
            <person name="Buti M."/>
            <person name="Cavallini A."/>
            <person name="Hytonen T."/>
            <person name="Andres J."/>
            <person name="Pham M."/>
            <person name="Weisz D."/>
            <person name="Mascagni F."/>
            <person name="Usai G."/>
            <person name="Natali L."/>
            <person name="Bassil N."/>
            <person name="Fernandez G.E."/>
            <person name="Lomsadze A."/>
            <person name="Armour M."/>
            <person name="Olukolu B."/>
            <person name="Poorten T."/>
            <person name="Britton C."/>
            <person name="Davik J."/>
            <person name="Ashrafi H."/>
            <person name="Aiden E.L."/>
            <person name="Borodovsky M."/>
            <person name="Worthington M."/>
        </authorList>
    </citation>
    <scope>NUCLEOTIDE SEQUENCE [LARGE SCALE GENOMIC DNA]</scope>
    <source>
        <strain evidence="8">PI 553951</strain>
    </source>
</reference>
<evidence type="ECO:0000256" key="2">
    <source>
        <dbReference type="ARBA" id="ARBA00009444"/>
    </source>
</evidence>
<keyword evidence="3" id="KW-0812">Transmembrane</keyword>
<feature type="compositionally biased region" description="Polar residues" evidence="6">
    <location>
        <begin position="1"/>
        <end position="20"/>
    </location>
</feature>
<evidence type="ECO:0000259" key="7">
    <source>
        <dbReference type="Pfam" id="PF12734"/>
    </source>
</evidence>
<organism evidence="8 9">
    <name type="scientific">Rubus argutus</name>
    <name type="common">Southern blackberry</name>
    <dbReference type="NCBI Taxonomy" id="59490"/>
    <lineage>
        <taxon>Eukaryota</taxon>
        <taxon>Viridiplantae</taxon>
        <taxon>Streptophyta</taxon>
        <taxon>Embryophyta</taxon>
        <taxon>Tracheophyta</taxon>
        <taxon>Spermatophyta</taxon>
        <taxon>Magnoliopsida</taxon>
        <taxon>eudicotyledons</taxon>
        <taxon>Gunneridae</taxon>
        <taxon>Pentapetalae</taxon>
        <taxon>rosids</taxon>
        <taxon>fabids</taxon>
        <taxon>Rosales</taxon>
        <taxon>Rosaceae</taxon>
        <taxon>Rosoideae</taxon>
        <taxon>Rosoideae incertae sedis</taxon>
        <taxon>Rubus</taxon>
    </lineage>
</organism>
<comment type="similarity">
    <text evidence="2">Belongs to the CYSTM1 family.</text>
</comment>
<evidence type="ECO:0000256" key="6">
    <source>
        <dbReference type="SAM" id="MobiDB-lite"/>
    </source>
</evidence>
<dbReference type="PANTHER" id="PTHR31568">
    <property type="entry name" value="RCG49325, ISOFORM CRA_A"/>
    <property type="match status" value="1"/>
</dbReference>
<dbReference type="InterPro" id="IPR044850">
    <property type="entry name" value="WIH1-like"/>
</dbReference>
<evidence type="ECO:0000256" key="1">
    <source>
        <dbReference type="ARBA" id="ARBA00004167"/>
    </source>
</evidence>